<dbReference type="EMBL" id="NVMD01000029">
    <property type="protein sequence ID" value="PED11847.1"/>
    <property type="molecule type" value="Genomic_DNA"/>
</dbReference>
<dbReference type="Pfam" id="PF20279">
    <property type="entry name" value="CTD12"/>
    <property type="match status" value="1"/>
</dbReference>
<proteinExistence type="predicted"/>
<evidence type="ECO:0000313" key="3">
    <source>
        <dbReference type="Proteomes" id="UP000220127"/>
    </source>
</evidence>
<evidence type="ECO:0000313" key="2">
    <source>
        <dbReference type="EMBL" id="PED11847.1"/>
    </source>
</evidence>
<dbReference type="RefSeq" id="WP_097877745.1">
    <property type="nucleotide sequence ID" value="NZ_NVMD01000029.1"/>
</dbReference>
<comment type="caution">
    <text evidence="2">The sequence shown here is derived from an EMBL/GenBank/DDBJ whole genome shotgun (WGS) entry which is preliminary data.</text>
</comment>
<feature type="domain" description="ABC-three component systems C-terminal" evidence="1">
    <location>
        <begin position="47"/>
        <end position="189"/>
    </location>
</feature>
<organism evidence="2 3">
    <name type="scientific">Bacillus thuringiensis</name>
    <dbReference type="NCBI Taxonomy" id="1428"/>
    <lineage>
        <taxon>Bacteria</taxon>
        <taxon>Bacillati</taxon>
        <taxon>Bacillota</taxon>
        <taxon>Bacilli</taxon>
        <taxon>Bacillales</taxon>
        <taxon>Bacillaceae</taxon>
        <taxon>Bacillus</taxon>
        <taxon>Bacillus cereus group</taxon>
    </lineage>
</organism>
<reference evidence="2 3" key="1">
    <citation type="submission" date="2017-09" db="EMBL/GenBank/DDBJ databases">
        <title>Large-scale bioinformatics analysis of Bacillus genomes uncovers conserved roles of natural products in bacterial physiology.</title>
        <authorList>
            <consortium name="Agbiome Team Llc"/>
            <person name="Bleich R.M."/>
            <person name="Grubbs K.J."/>
            <person name="Santa Maria K.C."/>
            <person name="Allen S.E."/>
            <person name="Farag S."/>
            <person name="Shank E.A."/>
            <person name="Bowers A."/>
        </authorList>
    </citation>
    <scope>NUCLEOTIDE SEQUENCE [LARGE SCALE GENOMIC DNA]</scope>
    <source>
        <strain evidence="2 3">AFS094940</strain>
    </source>
</reference>
<accession>A0A9X6YEL7</accession>
<dbReference type="InterPro" id="IPR046917">
    <property type="entry name" value="ABC-3C_CTD12"/>
</dbReference>
<sequence length="196" mass="23376">MFERIMQLITGSNNNTAGRDNNTAGRDVNTAGRDVHNTHIYSFNPHPIRFYENDIKEIVECFVEELDVIGNIIQETNDFYRPHIEIKNEINNLSDGCFEHIKKESMAYFDKIDAFLSDRRNEEFLKKYLSTAKEINNKIVCNRSEFNYFEKIFDAIYNYIVDRANYQFAFDRELIWVFLHFMYYNCDIGEKYDTTT</sequence>
<gene>
    <name evidence="2" type="ORF">CON01_25295</name>
</gene>
<evidence type="ECO:0000259" key="1">
    <source>
        <dbReference type="Pfam" id="PF20279"/>
    </source>
</evidence>
<protein>
    <recommendedName>
        <fullName evidence="1">ABC-three component systems C-terminal domain-containing protein</fullName>
    </recommendedName>
</protein>
<name>A0A9X6YEL7_BACTU</name>
<dbReference type="Proteomes" id="UP000220127">
    <property type="component" value="Unassembled WGS sequence"/>
</dbReference>
<dbReference type="AlphaFoldDB" id="A0A9X6YEL7"/>